<dbReference type="EMBL" id="CP012669">
    <property type="protein sequence ID" value="ALE15772.1"/>
    <property type="molecule type" value="Genomic_DNA"/>
</dbReference>
<accession>A0A0M3T9R8</accession>
<proteinExistence type="predicted"/>
<dbReference type="AlphaFoldDB" id="A0A0M3T9R8"/>
<reference evidence="1 2" key="1">
    <citation type="submission" date="2015-09" db="EMBL/GenBank/DDBJ databases">
        <title>Complete genome sequence of a benzo[a]pyrene-degrading bacterium Altererythrobacter epoxidivorans CGMCC 1.7731T.</title>
        <authorList>
            <person name="Li Z."/>
            <person name="Cheng H."/>
            <person name="Huo Y."/>
            <person name="Xu X."/>
        </authorList>
    </citation>
    <scope>NUCLEOTIDE SEQUENCE [LARGE SCALE GENOMIC DNA]</scope>
    <source>
        <strain evidence="1 2">CGMCC 1.7731</strain>
    </source>
</reference>
<sequence length="40" mass="4101">MEAHGMGKLTATAVKAAREPGRYGDGDGLWLVIGKNGGKS</sequence>
<organism evidence="1 2">
    <name type="scientific">Altererythrobacter epoxidivorans</name>
    <dbReference type="NCBI Taxonomy" id="361183"/>
    <lineage>
        <taxon>Bacteria</taxon>
        <taxon>Pseudomonadati</taxon>
        <taxon>Pseudomonadota</taxon>
        <taxon>Alphaproteobacteria</taxon>
        <taxon>Sphingomonadales</taxon>
        <taxon>Erythrobacteraceae</taxon>
        <taxon>Altererythrobacter</taxon>
    </lineage>
</organism>
<gene>
    <name evidence="1" type="ORF">AMC99_00461</name>
</gene>
<evidence type="ECO:0000313" key="2">
    <source>
        <dbReference type="Proteomes" id="UP000057938"/>
    </source>
</evidence>
<keyword evidence="2" id="KW-1185">Reference proteome</keyword>
<evidence type="ECO:0000313" key="1">
    <source>
        <dbReference type="EMBL" id="ALE15772.1"/>
    </source>
</evidence>
<dbReference type="Proteomes" id="UP000057938">
    <property type="component" value="Chromosome"/>
</dbReference>
<dbReference type="PATRIC" id="fig|361183.4.peg.455"/>
<name>A0A0M3T9R8_9SPHN</name>
<dbReference type="KEGG" id="aep:AMC99_00461"/>
<protein>
    <submittedName>
        <fullName evidence="1">Uncharacterized protein</fullName>
    </submittedName>
</protein>